<feature type="transmembrane region" description="Helical" evidence="3">
    <location>
        <begin position="60"/>
        <end position="81"/>
    </location>
</feature>
<keyword evidence="3" id="KW-0812">Transmembrane</keyword>
<dbReference type="Proteomes" id="UP000675920">
    <property type="component" value="Unplaced"/>
</dbReference>
<feature type="transmembrane region" description="Helical" evidence="3">
    <location>
        <begin position="101"/>
        <end position="123"/>
    </location>
</feature>
<feature type="transmembrane region" description="Helical" evidence="3">
    <location>
        <begin position="177"/>
        <end position="199"/>
    </location>
</feature>
<dbReference type="AlphaFoldDB" id="A0A8B6X5A7"/>
<feature type="transmembrane region" description="Helical" evidence="3">
    <location>
        <begin position="332"/>
        <end position="352"/>
    </location>
</feature>
<accession>A0A8B6X5A7</accession>
<protein>
    <submittedName>
        <fullName evidence="5">Pentapeptide repeat-containing protein</fullName>
    </submittedName>
</protein>
<reference evidence="5" key="1">
    <citation type="journal article" date="1998" name="Protein Sci.">
        <title>Structure and distribution of pentapeptide repeats in bacteria.</title>
        <authorList>
            <person name="Bateman A."/>
            <person name="Murzin A.G."/>
            <person name="Teichmann S.A."/>
        </authorList>
    </citation>
    <scope>NUCLEOTIDE SEQUENCE</scope>
</reference>
<reference evidence="5" key="2">
    <citation type="journal article" date="2021" name="Biomolecules">
        <title>Current Understanding of the Structure and Function of Pentapeptide Repeat Proteins.</title>
        <authorList>
            <person name="Zhang R."/>
            <person name="Kennedy M.A."/>
        </authorList>
    </citation>
    <scope>NUCLEOTIDE SEQUENCE</scope>
</reference>
<dbReference type="InterPro" id="IPR001646">
    <property type="entry name" value="5peptide_repeat"/>
</dbReference>
<evidence type="ECO:0000313" key="4">
    <source>
        <dbReference type="Proteomes" id="UP000675920"/>
    </source>
</evidence>
<feature type="compositionally biased region" description="Pro residues" evidence="2">
    <location>
        <begin position="1"/>
        <end position="11"/>
    </location>
</feature>
<dbReference type="PANTHER" id="PTHR47485:SF1">
    <property type="entry name" value="THYLAKOID LUMENAL 17.4 KDA PROTEIN, CHLOROPLASTIC"/>
    <property type="match status" value="1"/>
</dbReference>
<keyword evidence="3" id="KW-0472">Membrane</keyword>
<dbReference type="SUPFAM" id="SSF141571">
    <property type="entry name" value="Pentapeptide repeat-like"/>
    <property type="match status" value="1"/>
</dbReference>
<feature type="transmembrane region" description="Helical" evidence="3">
    <location>
        <begin position="211"/>
        <end position="228"/>
    </location>
</feature>
<dbReference type="PANTHER" id="PTHR47485">
    <property type="entry name" value="THYLAKOID LUMENAL 17.4 KDA PROTEIN, CHLOROPLASTIC"/>
    <property type="match status" value="1"/>
</dbReference>
<evidence type="ECO:0000256" key="3">
    <source>
        <dbReference type="SAM" id="Phobius"/>
    </source>
</evidence>
<keyword evidence="1" id="KW-0677">Repeat</keyword>
<keyword evidence="4" id="KW-1185">Reference proteome</keyword>
<dbReference type="Pfam" id="PF00805">
    <property type="entry name" value="Pentapeptide"/>
    <property type="match status" value="1"/>
</dbReference>
<name>A0A8B6X5A7_9BURK</name>
<feature type="transmembrane region" description="Helical" evidence="3">
    <location>
        <begin position="305"/>
        <end position="326"/>
    </location>
</feature>
<feature type="compositionally biased region" description="Low complexity" evidence="2">
    <location>
        <begin position="12"/>
        <end position="37"/>
    </location>
</feature>
<evidence type="ECO:0000256" key="1">
    <source>
        <dbReference type="ARBA" id="ARBA00022737"/>
    </source>
</evidence>
<proteinExistence type="predicted"/>
<feature type="transmembrane region" description="Helical" evidence="3">
    <location>
        <begin position="359"/>
        <end position="379"/>
    </location>
</feature>
<evidence type="ECO:0000256" key="2">
    <source>
        <dbReference type="SAM" id="MobiDB-lite"/>
    </source>
</evidence>
<keyword evidence="3" id="KW-1133">Transmembrane helix</keyword>
<dbReference type="Gene3D" id="2.160.20.80">
    <property type="entry name" value="E3 ubiquitin-protein ligase SopA"/>
    <property type="match status" value="1"/>
</dbReference>
<evidence type="ECO:0000313" key="5">
    <source>
        <dbReference type="RefSeq" id="WP_028312130.1"/>
    </source>
</evidence>
<feature type="transmembrane region" description="Helical" evidence="3">
    <location>
        <begin position="274"/>
        <end position="293"/>
    </location>
</feature>
<dbReference type="RefSeq" id="WP_028312130.1">
    <property type="nucleotide sequence ID" value="NZ_AXWS01000014.1"/>
</dbReference>
<feature type="region of interest" description="Disordered" evidence="2">
    <location>
        <begin position="1"/>
        <end position="37"/>
    </location>
</feature>
<organism evidence="4 5">
    <name type="scientific">Derxia gummosa DSM 723</name>
    <dbReference type="NCBI Taxonomy" id="1121388"/>
    <lineage>
        <taxon>Bacteria</taxon>
        <taxon>Pseudomonadati</taxon>
        <taxon>Pseudomonadota</taxon>
        <taxon>Betaproteobacteria</taxon>
        <taxon>Burkholderiales</taxon>
        <taxon>Alcaligenaceae</taxon>
        <taxon>Derxia</taxon>
    </lineage>
</organism>
<sequence length="622" mass="67028">MSDPVTPPVAPESPASAAHPAPVTASPPASAAPARATTEAAQPEVARALLESANSASQSVAVLHFTFMAVCAYLLLVVLGTTDLHLLVGRNVRLPVVDMEVPIVAFYALSPWLLVLMHFNLLIQLQLLSRKLYAFDAAAGPRHRDPGGLRDRLHVFPYSYMLAGDMTPLMRNLTAHVVAITVLVLPAVALFAMLIRFLGYQSPVVTTAQRTALWLDVLLVIALWPVIMDRGDRWTGWWRELFSKLRLGVMGWIAWGLLVAGLALVLFGGDYRCLRAGAITVAVALGLALLRPLGSAGFAGLCARLLPTLLWLGITAALLRFTPVFGGWASQLPALVFAAAIGALLLAPWIFFWRADLPCGGVVLAGIVTLQLLLPQAIVTEGELMASWPGWLARHLWHPPVLQTLAPGGLASPNCPRAREFEVEQARRYRDPERYDPDRARAAWCQRQGWSVLSCDVLEGARRIDLREQPVFAQAPDPLALAELRRDQWKDAAAWDAAQDRVQRASLRDRSLRHARLEGAVLVRADLRQTDLTGACLTGARLGGAELAGALLRGAVLWGASLRGASLGGDVGTDRPAGKTDFGYAVLNWAVIARATLDDADVAGARIVDLVSDVPPAALKAD</sequence>
<reference evidence="5" key="3">
    <citation type="submission" date="2025-08" db="UniProtKB">
        <authorList>
            <consortium name="RefSeq"/>
        </authorList>
    </citation>
    <scope>IDENTIFICATION</scope>
</reference>
<dbReference type="OrthoDB" id="5556778at2"/>
<feature type="transmembrane region" description="Helical" evidence="3">
    <location>
        <begin position="249"/>
        <end position="268"/>
    </location>
</feature>